<evidence type="ECO:0000313" key="3">
    <source>
        <dbReference type="Proteomes" id="UP000285972"/>
    </source>
</evidence>
<evidence type="ECO:0000259" key="1">
    <source>
        <dbReference type="Pfam" id="PF24731"/>
    </source>
</evidence>
<protein>
    <recommendedName>
        <fullName evidence="1">DUF7683 domain-containing protein</fullName>
    </recommendedName>
</protein>
<accession>A0AAE8EVD7</accession>
<organism evidence="2 3">
    <name type="scientific">Brenneria goodwinii</name>
    <dbReference type="NCBI Taxonomy" id="1109412"/>
    <lineage>
        <taxon>Bacteria</taxon>
        <taxon>Pseudomonadati</taxon>
        <taxon>Pseudomonadota</taxon>
        <taxon>Gammaproteobacteria</taxon>
        <taxon>Enterobacterales</taxon>
        <taxon>Pectobacteriaceae</taxon>
        <taxon>Brenneria</taxon>
    </lineage>
</organism>
<dbReference type="Pfam" id="PF24731">
    <property type="entry name" value="DUF7683"/>
    <property type="match status" value="1"/>
</dbReference>
<dbReference type="KEGG" id="bgj:AWC36_06630"/>
<dbReference type="InterPro" id="IPR056100">
    <property type="entry name" value="DUF7683"/>
</dbReference>
<sequence>MIIYTIDAYSKTDEDLLFEVDIPADKLAEVAQIMGWSEEDKTEFSLGIGVYNINKNQALCLEKLLDKKFYSSDLTLQLSGGSI</sequence>
<reference evidence="2 3" key="1">
    <citation type="submission" date="2016-09" db="EMBL/GenBank/DDBJ databases">
        <authorList>
            <person name="Doonan J."/>
            <person name="Pachebat J.A."/>
            <person name="Golyshin P.N."/>
            <person name="Denman S."/>
            <person name="Mcdonald J.E."/>
        </authorList>
    </citation>
    <scope>NUCLEOTIDE SEQUENCE [LARGE SCALE GENOMIC DNA]</scope>
    <source>
        <strain evidence="2 3">FRB141</strain>
    </source>
</reference>
<gene>
    <name evidence="2" type="ORF">BIY26_03875</name>
</gene>
<feature type="domain" description="DUF7683" evidence="1">
    <location>
        <begin position="3"/>
        <end position="78"/>
    </location>
</feature>
<evidence type="ECO:0000313" key="2">
    <source>
        <dbReference type="EMBL" id="RLM28472.1"/>
    </source>
</evidence>
<dbReference type="RefSeq" id="WP_048638716.1">
    <property type="nucleotide sequence ID" value="NZ_CGIG01000001.1"/>
</dbReference>
<dbReference type="AlphaFoldDB" id="A0AAE8EVD7"/>
<proteinExistence type="predicted"/>
<dbReference type="GeneID" id="70906460"/>
<name>A0AAE8EVD7_9GAMM</name>
<comment type="caution">
    <text evidence="2">The sequence shown here is derived from an EMBL/GenBank/DDBJ whole genome shotgun (WGS) entry which is preliminary data.</text>
</comment>
<dbReference type="Proteomes" id="UP000285972">
    <property type="component" value="Unassembled WGS sequence"/>
</dbReference>
<dbReference type="EMBL" id="MJLX01000006">
    <property type="protein sequence ID" value="RLM28472.1"/>
    <property type="molecule type" value="Genomic_DNA"/>
</dbReference>